<accession>A8F5C3</accession>
<reference evidence="9 10" key="1">
    <citation type="submission" date="2007-08" db="EMBL/GenBank/DDBJ databases">
        <title>Complete sequence of Thermotoga lettingae TMO.</title>
        <authorList>
            <consortium name="US DOE Joint Genome Institute"/>
            <person name="Copeland A."/>
            <person name="Lucas S."/>
            <person name="Lapidus A."/>
            <person name="Barry K."/>
            <person name="Glavina del Rio T."/>
            <person name="Dalin E."/>
            <person name="Tice H."/>
            <person name="Pitluck S."/>
            <person name="Foster B."/>
            <person name="Bruce D."/>
            <person name="Schmutz J."/>
            <person name="Larimer F."/>
            <person name="Land M."/>
            <person name="Hauser L."/>
            <person name="Kyrpides N."/>
            <person name="Mikhailova N."/>
            <person name="Nelson K."/>
            <person name="Gogarten J.P."/>
            <person name="Noll K."/>
            <person name="Richardson P."/>
        </authorList>
    </citation>
    <scope>NUCLEOTIDE SEQUENCE [LARGE SCALE GENOMIC DNA]</scope>
    <source>
        <strain evidence="10">ATCC BAA-301 / DSM 14385 / NBRC 107922 / TMO</strain>
    </source>
</reference>
<feature type="domain" description="DAC" evidence="8">
    <location>
        <begin position="3"/>
        <end position="143"/>
    </location>
</feature>
<dbReference type="GO" id="GO:0005524">
    <property type="term" value="F:ATP binding"/>
    <property type="evidence" value="ECO:0007669"/>
    <property type="project" value="UniProtKB-KW"/>
</dbReference>
<evidence type="ECO:0000313" key="10">
    <source>
        <dbReference type="Proteomes" id="UP000002016"/>
    </source>
</evidence>
<dbReference type="Gene3D" id="1.20.1260.110">
    <property type="entry name" value="DNA integrity scanning linker region"/>
    <property type="match status" value="1"/>
</dbReference>
<dbReference type="GO" id="GO:0140097">
    <property type="term" value="F:catalytic activity, acting on DNA"/>
    <property type="evidence" value="ECO:0007669"/>
    <property type="project" value="UniProtKB-ARBA"/>
</dbReference>
<keyword evidence="10" id="KW-1185">Reference proteome</keyword>
<dbReference type="SUPFAM" id="SSF47781">
    <property type="entry name" value="RuvA domain 2-like"/>
    <property type="match status" value="1"/>
</dbReference>
<dbReference type="GO" id="GO:0004016">
    <property type="term" value="F:adenylate cyclase activity"/>
    <property type="evidence" value="ECO:0007669"/>
    <property type="project" value="TreeGrafter"/>
</dbReference>
<dbReference type="GO" id="GO:0006281">
    <property type="term" value="P:DNA repair"/>
    <property type="evidence" value="ECO:0007669"/>
    <property type="project" value="UniProtKB-KW"/>
</dbReference>
<keyword evidence="3" id="KW-0548">Nucleotidyltransferase</keyword>
<dbReference type="STRING" id="416591.Tlet_0791"/>
<dbReference type="PANTHER" id="PTHR34185:SF3">
    <property type="entry name" value="DNA INTEGRITY SCANNING PROTEIN DISA"/>
    <property type="match status" value="1"/>
</dbReference>
<evidence type="ECO:0000256" key="1">
    <source>
        <dbReference type="ARBA" id="ARBA00000877"/>
    </source>
</evidence>
<evidence type="ECO:0000313" key="9">
    <source>
        <dbReference type="EMBL" id="ABV33357.1"/>
    </source>
</evidence>
<dbReference type="GO" id="GO:0003677">
    <property type="term" value="F:DNA binding"/>
    <property type="evidence" value="ECO:0007669"/>
    <property type="project" value="InterPro"/>
</dbReference>
<evidence type="ECO:0000256" key="7">
    <source>
        <dbReference type="ARBA" id="ARBA00023204"/>
    </source>
</evidence>
<dbReference type="InterPro" id="IPR038331">
    <property type="entry name" value="DisA_sf"/>
</dbReference>
<keyword evidence="6" id="KW-0067">ATP-binding</keyword>
<dbReference type="eggNOG" id="COG1623">
    <property type="taxonomic scope" value="Bacteria"/>
</dbReference>
<dbReference type="NCBIfam" id="NF010009">
    <property type="entry name" value="PRK13482.1"/>
    <property type="match status" value="1"/>
</dbReference>
<dbReference type="Proteomes" id="UP000002016">
    <property type="component" value="Chromosome"/>
</dbReference>
<dbReference type="InterPro" id="IPR000445">
    <property type="entry name" value="HhH_motif"/>
</dbReference>
<dbReference type="InterPro" id="IPR018906">
    <property type="entry name" value="DNA_integrity_scan_DisA_link"/>
</dbReference>
<evidence type="ECO:0000256" key="4">
    <source>
        <dbReference type="ARBA" id="ARBA00022741"/>
    </source>
</evidence>
<dbReference type="Gene3D" id="3.40.1700.10">
    <property type="entry name" value="DNA integrity scanning protein, DisA, N-terminal domain"/>
    <property type="match status" value="1"/>
</dbReference>
<dbReference type="OrthoDB" id="41841at2"/>
<dbReference type="SUPFAM" id="SSF143597">
    <property type="entry name" value="YojJ-like"/>
    <property type="match status" value="1"/>
</dbReference>
<dbReference type="EMBL" id="CP000812">
    <property type="protein sequence ID" value="ABV33357.1"/>
    <property type="molecule type" value="Genomic_DNA"/>
</dbReference>
<dbReference type="InterPro" id="IPR036888">
    <property type="entry name" value="DNA_integrity_DisA_N_sf"/>
</dbReference>
<keyword evidence="2" id="KW-0808">Transferase</keyword>
<comment type="catalytic activity">
    <reaction evidence="1">
        <text>2 ATP = 3',3'-c-di-AMP + 2 diphosphate</text>
        <dbReference type="Rhea" id="RHEA:35655"/>
        <dbReference type="ChEBI" id="CHEBI:30616"/>
        <dbReference type="ChEBI" id="CHEBI:33019"/>
        <dbReference type="ChEBI" id="CHEBI:71500"/>
        <dbReference type="EC" id="2.7.7.85"/>
    </reaction>
</comment>
<dbReference type="HOGENOM" id="CLU_787128_0_0_0"/>
<dbReference type="AlphaFoldDB" id="A8F5C3"/>
<dbReference type="KEGG" id="tle:Tlet_0791"/>
<reference evidence="9 10" key="2">
    <citation type="journal article" date="2009" name="Proc. Natl. Acad. Sci. U.S.A.">
        <title>On the chimeric nature, thermophilic origin, and phylogenetic placement of the Thermotogales.</title>
        <authorList>
            <person name="Zhaxybayeva O."/>
            <person name="Swithers K.S."/>
            <person name="Lapierre P."/>
            <person name="Fournier G.P."/>
            <person name="Bickhart D.M."/>
            <person name="DeBoy R.T."/>
            <person name="Nelson K.E."/>
            <person name="Nesbo C.L."/>
            <person name="Doolittle W.F."/>
            <person name="Gogarten J.P."/>
            <person name="Noll K.M."/>
        </authorList>
    </citation>
    <scope>NUCLEOTIDE SEQUENCE [LARGE SCALE GENOMIC DNA]</scope>
    <source>
        <strain evidence="10">ATCC BAA-301 / DSM 14385 / NBRC 107922 / TMO</strain>
    </source>
</reference>
<organism evidence="9 10">
    <name type="scientific">Pseudothermotoga lettingae (strain ATCC BAA-301 / DSM 14385 / NBRC 107922 / TMO)</name>
    <name type="common">Thermotoga lettingae</name>
    <dbReference type="NCBI Taxonomy" id="416591"/>
    <lineage>
        <taxon>Bacteria</taxon>
        <taxon>Thermotogati</taxon>
        <taxon>Thermotogota</taxon>
        <taxon>Thermotogae</taxon>
        <taxon>Thermotogales</taxon>
        <taxon>Thermotogaceae</taxon>
        <taxon>Pseudothermotoga</taxon>
    </lineage>
</organism>
<dbReference type="PANTHER" id="PTHR34185">
    <property type="entry name" value="DIADENYLATE CYCLASE"/>
    <property type="match status" value="1"/>
</dbReference>
<evidence type="ECO:0000256" key="3">
    <source>
        <dbReference type="ARBA" id="ARBA00022695"/>
    </source>
</evidence>
<gene>
    <name evidence="9" type="ordered locus">Tlet_0791</name>
</gene>
<dbReference type="RefSeq" id="WP_012002838.1">
    <property type="nucleotide sequence ID" value="NC_009828.1"/>
</dbReference>
<keyword evidence="4" id="KW-0547">Nucleotide-binding</keyword>
<dbReference type="Pfam" id="PF02457">
    <property type="entry name" value="DAC"/>
    <property type="match status" value="1"/>
</dbReference>
<dbReference type="Pfam" id="PF10635">
    <property type="entry name" value="DisA-linker"/>
    <property type="match status" value="1"/>
</dbReference>
<evidence type="ECO:0000259" key="8">
    <source>
        <dbReference type="PROSITE" id="PS51794"/>
    </source>
</evidence>
<dbReference type="GO" id="GO:0016787">
    <property type="term" value="F:hydrolase activity"/>
    <property type="evidence" value="ECO:0007669"/>
    <property type="project" value="UniProtKB-ARBA"/>
</dbReference>
<dbReference type="Gene3D" id="1.10.150.20">
    <property type="entry name" value="5' to 3' exonuclease, C-terminal subdomain"/>
    <property type="match status" value="1"/>
</dbReference>
<name>A8F5C3_PSELT</name>
<evidence type="ECO:0000256" key="5">
    <source>
        <dbReference type="ARBA" id="ARBA00022763"/>
    </source>
</evidence>
<dbReference type="Pfam" id="PF00633">
    <property type="entry name" value="HHH"/>
    <property type="match status" value="1"/>
</dbReference>
<evidence type="ECO:0000256" key="6">
    <source>
        <dbReference type="ARBA" id="ARBA00022840"/>
    </source>
</evidence>
<dbReference type="InterPro" id="IPR010994">
    <property type="entry name" value="RuvA_2-like"/>
</dbReference>
<proteinExistence type="predicted"/>
<evidence type="ECO:0000256" key="2">
    <source>
        <dbReference type="ARBA" id="ARBA00022679"/>
    </source>
</evidence>
<protein>
    <recommendedName>
        <fullName evidence="8">DAC domain-containing protein</fullName>
    </recommendedName>
</protein>
<sequence length="350" mass="39220">MIAEELLSKIAILSPGTRLRKALDDIISANLGALLFFVDDPQKYEDIIQGGFDIDCPFSPEKLYELAKMDGAIVISDDVTKILFANVHLVPDPTIPTIETGMRHRTAERVARQTGQMVVAISKRRNVISLYYGQYKYVMNDAPLLIARVSQAVDTLEKYRESFDRIIGTIEIDELRTGVSIYDVARAIEKGLLMLRIHEEIFPYVIELGGEGRLINMQLEEVLEDVTDITSLLIMDYSIRDLDVDQAKEIIEKMKQDKEISLMRIIRTLGVDVQSLSQAGEAIYYPRGYRILNHSAKIPLSVSANVVKTFKNLKIISEASIDELQSVDGIGEKRALAIASAIGMLKSRTI</sequence>
<dbReference type="InterPro" id="IPR003390">
    <property type="entry name" value="DNA_integrity_scan_DisA_N"/>
</dbReference>
<dbReference type="PROSITE" id="PS51794">
    <property type="entry name" value="DAC"/>
    <property type="match status" value="1"/>
</dbReference>
<keyword evidence="5" id="KW-0227">DNA damage</keyword>
<keyword evidence="7" id="KW-0234">DNA repair</keyword>
<dbReference type="GO" id="GO:0106408">
    <property type="term" value="F:diadenylate cyclase activity"/>
    <property type="evidence" value="ECO:0007669"/>
    <property type="project" value="UniProtKB-EC"/>
</dbReference>
<dbReference type="InterPro" id="IPR050338">
    <property type="entry name" value="DisA"/>
</dbReference>